<evidence type="ECO:0000256" key="2">
    <source>
        <dbReference type="ARBA" id="ARBA00022723"/>
    </source>
</evidence>
<keyword evidence="7" id="KW-1185">Reference proteome</keyword>
<dbReference type="HOGENOM" id="CLU_028594_2_1_5"/>
<proteinExistence type="predicted"/>
<dbReference type="PANTHER" id="PTHR35008:SF8">
    <property type="entry name" value="ALCOHOL DEHYDROGENASE CYTOCHROME C SUBUNIT"/>
    <property type="match status" value="1"/>
</dbReference>
<dbReference type="PROSITE" id="PS51007">
    <property type="entry name" value="CYTC"/>
    <property type="match status" value="2"/>
</dbReference>
<dbReference type="Pfam" id="PF00034">
    <property type="entry name" value="Cytochrom_C"/>
    <property type="match status" value="1"/>
</dbReference>
<keyword evidence="2 4" id="KW-0479">Metal-binding</keyword>
<dbReference type="GO" id="GO:0020037">
    <property type="term" value="F:heme binding"/>
    <property type="evidence" value="ECO:0007669"/>
    <property type="project" value="InterPro"/>
</dbReference>
<keyword evidence="3 4" id="KW-0408">Iron</keyword>
<dbReference type="PATRIC" id="fig|991905.3.peg.3053"/>
<evidence type="ECO:0000259" key="5">
    <source>
        <dbReference type="PROSITE" id="PS51007"/>
    </source>
</evidence>
<feature type="domain" description="Cytochrome c" evidence="5">
    <location>
        <begin position="39"/>
        <end position="147"/>
    </location>
</feature>
<dbReference type="Proteomes" id="UP000008130">
    <property type="component" value="Chromosome"/>
</dbReference>
<protein>
    <submittedName>
        <fullName evidence="6">Gluconate 2-dehydrogenase (Acceptor)</fullName>
    </submittedName>
</protein>
<name>F2IV65_POLGS</name>
<feature type="domain" description="Cytochrome c" evidence="5">
    <location>
        <begin position="189"/>
        <end position="298"/>
    </location>
</feature>
<dbReference type="Gene3D" id="1.10.760.10">
    <property type="entry name" value="Cytochrome c-like domain"/>
    <property type="match status" value="2"/>
</dbReference>
<evidence type="ECO:0000256" key="4">
    <source>
        <dbReference type="PROSITE-ProRule" id="PRU00433"/>
    </source>
</evidence>
<keyword evidence="1 4" id="KW-0349">Heme</keyword>
<dbReference type="KEGG" id="pgv:SL003B_2973"/>
<dbReference type="PANTHER" id="PTHR35008">
    <property type="entry name" value="BLL4482 PROTEIN-RELATED"/>
    <property type="match status" value="1"/>
</dbReference>
<sequence length="304" mass="31475">MRALLALILAAVLVAVWGVRIVTAPRPLPAEVLAALPEGDAAAGERIFWAGGCASCHAAPGAKGDDKLLLGGGLRLASPFGTFVAPNVSPHPADGIGAWSVADFANAMLTGTSPAGEHYYPAFPYTSYARMTAGDVADLFVFMKTLPAVAGVAPDHELSFPFTVRRGLGLWKRLHLDPEPVVALAGASELERRGQYLVEGPGHCGECHSPRNLIGGTDTARWLAGAPAATGEGFVPNITGGPGGIGGWSAADIAYYLESGFTPDYDSVGGEMVAVQENMARLPDEDRQAIAAYLKAVPAMAAAR</sequence>
<dbReference type="GO" id="GO:0009055">
    <property type="term" value="F:electron transfer activity"/>
    <property type="evidence" value="ECO:0007669"/>
    <property type="project" value="InterPro"/>
</dbReference>
<dbReference type="InterPro" id="IPR051459">
    <property type="entry name" value="Cytochrome_c-type_DH"/>
</dbReference>
<organism evidence="6 7">
    <name type="scientific">Polymorphum gilvum (strain LMG 25793 / CGMCC 1.9160 / SL003B-26A1)</name>
    <dbReference type="NCBI Taxonomy" id="991905"/>
    <lineage>
        <taxon>Bacteria</taxon>
        <taxon>Pseudomonadati</taxon>
        <taxon>Pseudomonadota</taxon>
        <taxon>Alphaproteobacteria</taxon>
        <taxon>Rhodobacterales</taxon>
        <taxon>Paracoccaceae</taxon>
        <taxon>Polymorphum</taxon>
    </lineage>
</organism>
<dbReference type="EMBL" id="CP002568">
    <property type="protein sequence ID" value="ADZ71396.1"/>
    <property type="molecule type" value="Genomic_DNA"/>
</dbReference>
<dbReference type="GO" id="GO:0046872">
    <property type="term" value="F:metal ion binding"/>
    <property type="evidence" value="ECO:0007669"/>
    <property type="project" value="UniProtKB-KW"/>
</dbReference>
<dbReference type="eggNOG" id="COG2010">
    <property type="taxonomic scope" value="Bacteria"/>
</dbReference>
<dbReference type="RefSeq" id="WP_013653709.1">
    <property type="nucleotide sequence ID" value="NC_015259.1"/>
</dbReference>
<evidence type="ECO:0000256" key="1">
    <source>
        <dbReference type="ARBA" id="ARBA00022617"/>
    </source>
</evidence>
<dbReference type="SUPFAM" id="SSF46626">
    <property type="entry name" value="Cytochrome c"/>
    <property type="match status" value="2"/>
</dbReference>
<accession>F2IV65</accession>
<dbReference type="InterPro" id="IPR009056">
    <property type="entry name" value="Cyt_c-like_dom"/>
</dbReference>
<dbReference type="InterPro" id="IPR036909">
    <property type="entry name" value="Cyt_c-like_dom_sf"/>
</dbReference>
<dbReference type="STRING" id="991905.SL003B_2973"/>
<evidence type="ECO:0000256" key="3">
    <source>
        <dbReference type="ARBA" id="ARBA00023004"/>
    </source>
</evidence>
<gene>
    <name evidence="6" type="ordered locus">SL003B_2973</name>
</gene>
<dbReference type="AlphaFoldDB" id="F2IV65"/>
<evidence type="ECO:0000313" key="7">
    <source>
        <dbReference type="Proteomes" id="UP000008130"/>
    </source>
</evidence>
<evidence type="ECO:0000313" key="6">
    <source>
        <dbReference type="EMBL" id="ADZ71396.1"/>
    </source>
</evidence>
<reference evidence="6 7" key="1">
    <citation type="journal article" date="2011" name="J. Bacteriol.">
        <title>Complete genome sequence of Polymorphum gilvum SL003B-26A1T, a crude oil-degrading bacterium from oil-polluted saline soil.</title>
        <authorList>
            <person name="Li S.G."/>
            <person name="Tang Y.Q."/>
            <person name="Nie Y."/>
            <person name="Cai M."/>
            <person name="Wu X.L."/>
        </authorList>
    </citation>
    <scope>NUCLEOTIDE SEQUENCE [LARGE SCALE GENOMIC DNA]</scope>
    <source>
        <strain evidence="7">LMG 25793 / CGMCC 1.9160 / SL003B-26A1</strain>
    </source>
</reference>
<dbReference type="OrthoDB" id="9811281at2"/>